<proteinExistence type="predicted"/>
<dbReference type="Proteomes" id="UP000655094">
    <property type="component" value="Unassembled WGS sequence"/>
</dbReference>
<organism evidence="6 7">
    <name type="scientific">Klebsiella pneumoniae</name>
    <dbReference type="NCBI Taxonomy" id="573"/>
    <lineage>
        <taxon>Bacteria</taxon>
        <taxon>Pseudomonadati</taxon>
        <taxon>Pseudomonadota</taxon>
        <taxon>Gammaproteobacteria</taxon>
        <taxon>Enterobacterales</taxon>
        <taxon>Enterobacteriaceae</taxon>
        <taxon>Klebsiella/Raoultella group</taxon>
        <taxon>Klebsiella</taxon>
        <taxon>Klebsiella pneumoniae complex</taxon>
    </lineage>
</organism>
<reference evidence="6" key="1">
    <citation type="submission" date="2020-10" db="EMBL/GenBank/DDBJ databases">
        <title>Genome Sequence of ESBL Producing Zambian Clinical Strains.</title>
        <authorList>
            <person name="Shawa M."/>
            <person name="Furuta Y."/>
            <person name="Simbotwe M."/>
            <person name="Mulenga E."/>
            <person name="Mubanga M."/>
            <person name="Mulenga G."/>
            <person name="Kaile C."/>
            <person name="Zorigt T."/>
            <person name="Hang'ombe B."/>
            <person name="Higashi H."/>
        </authorList>
    </citation>
    <scope>NUCLEOTIDE SEQUENCE</scope>
    <source>
        <strain evidence="6">Zam_UTH_09</strain>
    </source>
</reference>
<dbReference type="EMBL" id="BNFF01000001">
    <property type="protein sequence ID" value="GHK50630.1"/>
    <property type="molecule type" value="Genomic_DNA"/>
</dbReference>
<evidence type="ECO:0000259" key="5">
    <source>
        <dbReference type="Pfam" id="PF00593"/>
    </source>
</evidence>
<feature type="compositionally biased region" description="Basic and acidic residues" evidence="4">
    <location>
        <begin position="71"/>
        <end position="81"/>
    </location>
</feature>
<gene>
    <name evidence="6" type="ORF">KPZU09_03660</name>
</gene>
<evidence type="ECO:0000256" key="2">
    <source>
        <dbReference type="ARBA" id="ARBA00023136"/>
    </source>
</evidence>
<comment type="caution">
    <text evidence="6">The sequence shown here is derived from an EMBL/GenBank/DDBJ whole genome shotgun (WGS) entry which is preliminary data.</text>
</comment>
<dbReference type="Gene3D" id="2.40.170.20">
    <property type="entry name" value="TonB-dependent receptor, beta-barrel domain"/>
    <property type="match status" value="1"/>
</dbReference>
<sequence>MVWNRWHVDVSARYDRIVSQQVSDTQGTSNRRSDDHISGRASLLYALDNGLSPYLSYSRDHSGDAAGRGRQTVETDHRRTG</sequence>
<accession>A0A919HM05</accession>
<evidence type="ECO:0000256" key="1">
    <source>
        <dbReference type="ARBA" id="ARBA00004442"/>
    </source>
</evidence>
<dbReference type="GO" id="GO:0009279">
    <property type="term" value="C:cell outer membrane"/>
    <property type="evidence" value="ECO:0007669"/>
    <property type="project" value="UniProtKB-SubCell"/>
</dbReference>
<dbReference type="AlphaFoldDB" id="A0A919HM05"/>
<dbReference type="SUPFAM" id="SSF56935">
    <property type="entry name" value="Porins"/>
    <property type="match status" value="1"/>
</dbReference>
<keyword evidence="3" id="KW-0998">Cell outer membrane</keyword>
<evidence type="ECO:0000256" key="3">
    <source>
        <dbReference type="ARBA" id="ARBA00023237"/>
    </source>
</evidence>
<comment type="subcellular location">
    <subcellularLocation>
        <location evidence="1">Cell outer membrane</location>
    </subcellularLocation>
</comment>
<feature type="domain" description="TonB-dependent receptor-like beta-barrel" evidence="5">
    <location>
        <begin position="3"/>
        <end position="59"/>
    </location>
</feature>
<dbReference type="Pfam" id="PF00593">
    <property type="entry name" value="TonB_dep_Rec_b-barrel"/>
    <property type="match status" value="1"/>
</dbReference>
<evidence type="ECO:0000313" key="7">
    <source>
        <dbReference type="Proteomes" id="UP000655094"/>
    </source>
</evidence>
<evidence type="ECO:0000256" key="4">
    <source>
        <dbReference type="SAM" id="MobiDB-lite"/>
    </source>
</evidence>
<dbReference type="InterPro" id="IPR000531">
    <property type="entry name" value="Beta-barrel_TonB"/>
</dbReference>
<dbReference type="InterPro" id="IPR036942">
    <property type="entry name" value="Beta-barrel_TonB_sf"/>
</dbReference>
<protein>
    <recommendedName>
        <fullName evidence="5">TonB-dependent receptor-like beta-barrel domain-containing protein</fullName>
    </recommendedName>
</protein>
<name>A0A919HM05_KLEPN</name>
<evidence type="ECO:0000313" key="6">
    <source>
        <dbReference type="EMBL" id="GHK50630.1"/>
    </source>
</evidence>
<keyword evidence="2" id="KW-0472">Membrane</keyword>
<feature type="region of interest" description="Disordered" evidence="4">
    <location>
        <begin position="56"/>
        <end position="81"/>
    </location>
</feature>